<gene>
    <name evidence="1" type="ORF">UFOVP142_42</name>
</gene>
<organism evidence="1">
    <name type="scientific">uncultured Caudovirales phage</name>
    <dbReference type="NCBI Taxonomy" id="2100421"/>
    <lineage>
        <taxon>Viruses</taxon>
        <taxon>Duplodnaviria</taxon>
        <taxon>Heunggongvirae</taxon>
        <taxon>Uroviricota</taxon>
        <taxon>Caudoviricetes</taxon>
        <taxon>Peduoviridae</taxon>
        <taxon>Maltschvirus</taxon>
        <taxon>Maltschvirus maltsch</taxon>
    </lineage>
</organism>
<dbReference type="EMBL" id="LR798460">
    <property type="protein sequence ID" value="CAB5237952.1"/>
    <property type="molecule type" value="Genomic_DNA"/>
</dbReference>
<accession>A0A6J7XJR2</accession>
<proteinExistence type="predicted"/>
<sequence>MAAKVDRNTRIFANSTPENVQRARILASKEVEYGEKGSVQDLLNYVIAALEKRRDLAHELYWQGKQIFDAQAVESN</sequence>
<reference evidence="1" key="1">
    <citation type="submission" date="2020-05" db="EMBL/GenBank/DDBJ databases">
        <authorList>
            <person name="Chiriac C."/>
            <person name="Salcher M."/>
            <person name="Ghai R."/>
            <person name="Kavagutti S V."/>
        </authorList>
    </citation>
    <scope>NUCLEOTIDE SEQUENCE</scope>
</reference>
<name>A0A6J7XJR2_9CAUD</name>
<evidence type="ECO:0000313" key="1">
    <source>
        <dbReference type="EMBL" id="CAB5237952.1"/>
    </source>
</evidence>
<protein>
    <submittedName>
        <fullName evidence="1">Uncharacterized protein</fullName>
    </submittedName>
</protein>